<evidence type="ECO:0000256" key="8">
    <source>
        <dbReference type="ARBA" id="ARBA00022692"/>
    </source>
</evidence>
<comment type="pathway">
    <text evidence="4">Protein modification; protein ubiquitination.</text>
</comment>
<evidence type="ECO:0000256" key="20">
    <source>
        <dbReference type="ARBA" id="ARBA00060040"/>
    </source>
</evidence>
<dbReference type="GO" id="GO:0061630">
    <property type="term" value="F:ubiquitin protein ligase activity"/>
    <property type="evidence" value="ECO:0007669"/>
    <property type="project" value="UniProtKB-EC"/>
</dbReference>
<evidence type="ECO:0000256" key="16">
    <source>
        <dbReference type="ARBA" id="ARBA00022989"/>
    </source>
</evidence>
<dbReference type="Gene3D" id="1.20.120.1750">
    <property type="match status" value="1"/>
</dbReference>
<dbReference type="Gene3D" id="3.30.40.10">
    <property type="entry name" value="Zinc/RING finger domain, C3HC4 (zinc finger)"/>
    <property type="match status" value="1"/>
</dbReference>
<keyword evidence="6" id="KW-0963">Cytoplasm</keyword>
<gene>
    <name evidence="29" type="ORF">CHIRRI_LOCUS4406</name>
</gene>
<dbReference type="Pfam" id="PF01485">
    <property type="entry name" value="IBR"/>
    <property type="match status" value="1"/>
</dbReference>
<evidence type="ECO:0000256" key="13">
    <source>
        <dbReference type="ARBA" id="ARBA00022786"/>
    </source>
</evidence>
<evidence type="ECO:0000256" key="3">
    <source>
        <dbReference type="ARBA" id="ARBA00004496"/>
    </source>
</evidence>
<evidence type="ECO:0000256" key="12">
    <source>
        <dbReference type="ARBA" id="ARBA00022771"/>
    </source>
</evidence>
<dbReference type="InterPro" id="IPR001841">
    <property type="entry name" value="Znf_RING"/>
</dbReference>
<evidence type="ECO:0000256" key="19">
    <source>
        <dbReference type="ARBA" id="ARBA00038342"/>
    </source>
</evidence>
<keyword evidence="18 26" id="KW-0472">Membrane</keyword>
<evidence type="ECO:0000256" key="18">
    <source>
        <dbReference type="ARBA" id="ARBA00023136"/>
    </source>
</evidence>
<evidence type="ECO:0000256" key="21">
    <source>
        <dbReference type="ARBA" id="ARBA00061765"/>
    </source>
</evidence>
<dbReference type="SMART" id="SM00647">
    <property type="entry name" value="IBR"/>
    <property type="match status" value="2"/>
</dbReference>
<comment type="subcellular location">
    <subcellularLocation>
        <location evidence="3">Cytoplasm</location>
    </subcellularLocation>
    <subcellularLocation>
        <location evidence="2">Mitochondrion membrane</location>
        <topology evidence="2">Single-pass membrane protein</topology>
    </subcellularLocation>
</comment>
<evidence type="ECO:0000256" key="24">
    <source>
        <dbReference type="PROSITE-ProRule" id="PRU00175"/>
    </source>
</evidence>
<evidence type="ECO:0000313" key="30">
    <source>
        <dbReference type="Proteomes" id="UP001153620"/>
    </source>
</evidence>
<evidence type="ECO:0000256" key="17">
    <source>
        <dbReference type="ARBA" id="ARBA00023128"/>
    </source>
</evidence>
<keyword evidence="8 26" id="KW-0812">Transmembrane</keyword>
<evidence type="ECO:0000256" key="11">
    <source>
        <dbReference type="ARBA" id="ARBA00022737"/>
    </source>
</evidence>
<evidence type="ECO:0000256" key="5">
    <source>
        <dbReference type="ARBA" id="ARBA00012251"/>
    </source>
</evidence>
<dbReference type="Pfam" id="PF22191">
    <property type="entry name" value="IBR_1"/>
    <property type="match status" value="1"/>
</dbReference>
<evidence type="ECO:0000256" key="9">
    <source>
        <dbReference type="ARBA" id="ARBA00022703"/>
    </source>
</evidence>
<comment type="similarity">
    <text evidence="19">Belongs to the RBR family. RNF144 subfamily.</text>
</comment>
<dbReference type="Proteomes" id="UP001153620">
    <property type="component" value="Chromosome 1"/>
</dbReference>
<keyword evidence="12 24" id="KW-0863">Zinc-finger</keyword>
<evidence type="ECO:0000256" key="14">
    <source>
        <dbReference type="ARBA" id="ARBA00022833"/>
    </source>
</evidence>
<evidence type="ECO:0000259" key="27">
    <source>
        <dbReference type="PROSITE" id="PS50089"/>
    </source>
</evidence>
<keyword evidence="14" id="KW-0862">Zinc</keyword>
<dbReference type="PROSITE" id="PS51873">
    <property type="entry name" value="TRIAD"/>
    <property type="match status" value="1"/>
</dbReference>
<evidence type="ECO:0000256" key="1">
    <source>
        <dbReference type="ARBA" id="ARBA00001798"/>
    </source>
</evidence>
<dbReference type="InterPro" id="IPR013083">
    <property type="entry name" value="Znf_RING/FYVE/PHD"/>
</dbReference>
<dbReference type="CDD" id="cd16632">
    <property type="entry name" value="mRING-HC-C4C4_RBR_RNF144"/>
    <property type="match status" value="1"/>
</dbReference>
<organism evidence="29 30">
    <name type="scientific">Chironomus riparius</name>
    <dbReference type="NCBI Taxonomy" id="315576"/>
    <lineage>
        <taxon>Eukaryota</taxon>
        <taxon>Metazoa</taxon>
        <taxon>Ecdysozoa</taxon>
        <taxon>Arthropoda</taxon>
        <taxon>Hexapoda</taxon>
        <taxon>Insecta</taxon>
        <taxon>Pterygota</taxon>
        <taxon>Neoptera</taxon>
        <taxon>Endopterygota</taxon>
        <taxon>Diptera</taxon>
        <taxon>Nematocera</taxon>
        <taxon>Chironomoidea</taxon>
        <taxon>Chironomidae</taxon>
        <taxon>Chironominae</taxon>
        <taxon>Chironomus</taxon>
    </lineage>
</organism>
<evidence type="ECO:0000256" key="4">
    <source>
        <dbReference type="ARBA" id="ARBA00004906"/>
    </source>
</evidence>
<keyword evidence="9" id="KW-0053">Apoptosis</keyword>
<evidence type="ECO:0000259" key="28">
    <source>
        <dbReference type="PROSITE" id="PS51873"/>
    </source>
</evidence>
<dbReference type="GO" id="GO:0008270">
    <property type="term" value="F:zinc ion binding"/>
    <property type="evidence" value="ECO:0007669"/>
    <property type="project" value="UniProtKB-KW"/>
</dbReference>
<feature type="domain" description="RING-type" evidence="27">
    <location>
        <begin position="624"/>
        <end position="670"/>
    </location>
</feature>
<evidence type="ECO:0000256" key="23">
    <source>
        <dbReference type="ARBA" id="ARBA00078867"/>
    </source>
</evidence>
<dbReference type="SMART" id="SM00184">
    <property type="entry name" value="RING"/>
    <property type="match status" value="2"/>
</dbReference>
<keyword evidence="17" id="KW-0496">Mitochondrion</keyword>
<dbReference type="FunFam" id="3.30.40.10:FF:000051">
    <property type="entry name" value="RBR-type E3 ubiquitin transferase"/>
    <property type="match status" value="1"/>
</dbReference>
<accession>A0A9N9RRM6</accession>
<reference evidence="29" key="1">
    <citation type="submission" date="2022-01" db="EMBL/GenBank/DDBJ databases">
        <authorList>
            <person name="King R."/>
        </authorList>
    </citation>
    <scope>NUCLEOTIDE SEQUENCE</scope>
</reference>
<dbReference type="PANTHER" id="PTHR11685">
    <property type="entry name" value="RBR FAMILY RING FINGER AND IBR DOMAIN-CONTAINING"/>
    <property type="match status" value="1"/>
</dbReference>
<protein>
    <recommendedName>
        <fullName evidence="22">E3 ubiquitin-protein ligase RNF144B</fullName>
        <ecNumber evidence="5">2.3.2.31</ecNumber>
    </recommendedName>
    <alternativeName>
        <fullName evidence="23">RING finger protein 144B</fullName>
    </alternativeName>
</protein>
<dbReference type="InterPro" id="IPR002867">
    <property type="entry name" value="IBR_dom"/>
</dbReference>
<comment type="subunit">
    <text evidence="21">Interacts with UBE2L3, UBE2L6 and LCMT2, as well as with BAX. Interacts with TBK1; this interaction inhibits TBK1 phosphorylation and 'Lys-63'-linked polyubiquitination.</text>
</comment>
<keyword evidence="15" id="KW-0832">Ubl conjugation</keyword>
<keyword evidence="10" id="KW-0479">Metal-binding</keyword>
<keyword evidence="7" id="KW-0808">Transferase</keyword>
<dbReference type="EMBL" id="OU895877">
    <property type="protein sequence ID" value="CAG9801480.1"/>
    <property type="molecule type" value="Genomic_DNA"/>
</dbReference>
<dbReference type="AlphaFoldDB" id="A0A9N9RRM6"/>
<evidence type="ECO:0000256" key="7">
    <source>
        <dbReference type="ARBA" id="ARBA00022679"/>
    </source>
</evidence>
<evidence type="ECO:0000256" key="26">
    <source>
        <dbReference type="SAM" id="Phobius"/>
    </source>
</evidence>
<feature type="region of interest" description="Disordered" evidence="25">
    <location>
        <begin position="162"/>
        <end position="184"/>
    </location>
</feature>
<keyword evidence="30" id="KW-1185">Reference proteome</keyword>
<dbReference type="GO" id="GO:0016567">
    <property type="term" value="P:protein ubiquitination"/>
    <property type="evidence" value="ECO:0007669"/>
    <property type="project" value="InterPro"/>
</dbReference>
<feature type="compositionally biased region" description="Low complexity" evidence="25">
    <location>
        <begin position="162"/>
        <end position="178"/>
    </location>
</feature>
<feature type="region of interest" description="Disordered" evidence="25">
    <location>
        <begin position="1"/>
        <end position="38"/>
    </location>
</feature>
<dbReference type="CDD" id="cd20349">
    <property type="entry name" value="BRcat_RBR_RNF144"/>
    <property type="match status" value="1"/>
</dbReference>
<feature type="domain" description="RING-type" evidence="28">
    <location>
        <begin position="620"/>
        <end position="857"/>
    </location>
</feature>
<comment type="function">
    <text evidence="20">E3 ubiquitin-protein ligase which accepts ubiquitin from E2 ubiquitin-conjugating enzymes UBE2L3 and UBE2L6 in the form of a thioester and then directly transfers the ubiquitin to targeted substrates such as LCMT2, thereby promoting their degradation. Induces apoptosis via a p53/TP53-dependent but caspase-independent mechanism. Plays a crucial role in maintaining the genomic stability by controlling the degradation of multiple proteins involved in mitotic progression and DNA damage. Regulates epithelial homeostasis by mediating degradation of CDKN1A and isoform 2 of TP63. Plays a regulatory role in innate immunity by negatively regulating IRF3 activation and IFN-beta production. Mechanistically, inhibits TBK1 phosphorylation and 'Lys-63'-linked polyubiquitination independently of its E3 ligase activity. Alternatively, promotes 'Lys-27' and 'Lys-33'-linked ubiquitination of IFIH1/MDA5, promoting selective autophagic degradation of IFIH1/MDA5 to inhibit antiviral response.</text>
</comment>
<dbReference type="PROSITE" id="PS00518">
    <property type="entry name" value="ZF_RING_1"/>
    <property type="match status" value="1"/>
</dbReference>
<evidence type="ECO:0000256" key="10">
    <source>
        <dbReference type="ARBA" id="ARBA00022723"/>
    </source>
</evidence>
<evidence type="ECO:0000256" key="25">
    <source>
        <dbReference type="SAM" id="MobiDB-lite"/>
    </source>
</evidence>
<dbReference type="FunFam" id="1.20.120.1750:FF:000010">
    <property type="entry name" value="RBR-type E3 ubiquitin transferase"/>
    <property type="match status" value="1"/>
</dbReference>
<evidence type="ECO:0000256" key="15">
    <source>
        <dbReference type="ARBA" id="ARBA00022843"/>
    </source>
</evidence>
<evidence type="ECO:0000313" key="29">
    <source>
        <dbReference type="EMBL" id="CAG9801480.1"/>
    </source>
</evidence>
<dbReference type="GO" id="GO:0031966">
    <property type="term" value="C:mitochondrial membrane"/>
    <property type="evidence" value="ECO:0007669"/>
    <property type="project" value="UniProtKB-SubCell"/>
</dbReference>
<name>A0A9N9RRM6_9DIPT</name>
<evidence type="ECO:0000256" key="22">
    <source>
        <dbReference type="ARBA" id="ARBA00069720"/>
    </source>
</evidence>
<dbReference type="CDD" id="cd20352">
    <property type="entry name" value="Rcat_RBR_RNF144"/>
    <property type="match status" value="1"/>
</dbReference>
<dbReference type="InterPro" id="IPR044066">
    <property type="entry name" value="TRIAD_supradom"/>
</dbReference>
<evidence type="ECO:0000256" key="2">
    <source>
        <dbReference type="ARBA" id="ARBA00004304"/>
    </source>
</evidence>
<dbReference type="GO" id="GO:0006915">
    <property type="term" value="P:apoptotic process"/>
    <property type="evidence" value="ECO:0007669"/>
    <property type="project" value="UniProtKB-KW"/>
</dbReference>
<dbReference type="SUPFAM" id="SSF57850">
    <property type="entry name" value="RING/U-box"/>
    <property type="match status" value="2"/>
</dbReference>
<keyword evidence="13" id="KW-0833">Ubl conjugation pathway</keyword>
<proteinExistence type="inferred from homology"/>
<dbReference type="PROSITE" id="PS50089">
    <property type="entry name" value="ZF_RING_2"/>
    <property type="match status" value="1"/>
</dbReference>
<feature type="compositionally biased region" description="Polar residues" evidence="25">
    <location>
        <begin position="1"/>
        <end position="24"/>
    </location>
</feature>
<keyword evidence="11" id="KW-0677">Repeat</keyword>
<comment type="catalytic activity">
    <reaction evidence="1">
        <text>[E2 ubiquitin-conjugating enzyme]-S-ubiquitinyl-L-cysteine + [acceptor protein]-L-lysine = [E2 ubiquitin-conjugating enzyme]-L-cysteine + [acceptor protein]-N(6)-ubiquitinyl-L-lysine.</text>
        <dbReference type="EC" id="2.3.2.31"/>
    </reaction>
</comment>
<keyword evidence="16 26" id="KW-1133">Transmembrane helix</keyword>
<reference evidence="29" key="2">
    <citation type="submission" date="2022-10" db="EMBL/GenBank/DDBJ databases">
        <authorList>
            <consortium name="ENA_rothamsted_submissions"/>
            <consortium name="culmorum"/>
            <person name="King R."/>
        </authorList>
    </citation>
    <scope>NUCLEOTIDE SEQUENCE</scope>
</reference>
<dbReference type="InterPro" id="IPR017907">
    <property type="entry name" value="Znf_RING_CS"/>
</dbReference>
<feature type="transmembrane region" description="Helical" evidence="26">
    <location>
        <begin position="871"/>
        <end position="893"/>
    </location>
</feature>
<sequence>MKSILLTSSKSPSNNHLLSSSVGSHNHRKNDSNRNNEITEDVIDNVNSSVIENIEKEQYNKLINHSNNIKKQVIRSKIIAKKDDKLKRVSSDNNNILSGGNQNNNNFNEFLLTSTESHPLIDTNNIAKLNDNDNIQKTATKFLNLHSKNGTTLIFQRKNCLQSRQQPTQQQQHQQQQQNSSGVNVNEELKKESFKKRQSLQWPVSSAVSSNKFDNRIRHHSWYDDSRYPNAIEEEFQENSPLTQFTRNDENNLAEIKTIVASSILNISNNENVPDSNTTSNNVIMKTSSIENSTSTTTTTGSTNTSSKRWRIEQFLKSLVGKRSSSAAPTSTATINSNSIQKVSKSPSAYDLLPQKSSRCGSITSLNKDRLINKSTASLNSTSLAMVHQKLWSVVPLLNHRGKDFSSSIAGASCNNLLANLNGNVSMSHQHHSHRMRKCETVLALSSDEPLISRRNHSKSINSLLEPIRPLNRLRNSQSCYVNCDPSQSFTTNNVRQIQECSHCSSLLSLAAVGDSNYSLTNGAFVLKNTCNKSNHNHNNNNNNNGNRTKRNSATVQEDLLMTTSSIVLVDDEDDCGSNHNLIENDFNSIEPYDTSSVKLSLVKGHHSSSITANSSLLATKFTCKLCLGEFFNEDKLTTIASCNCTFCTECMRAYVEFEISEGAYELSCPDALCNSQGVVSLTEISQLANASLVSKHHRYRLNREVELDKYRLWCPNRNCETICSVIPANEKPSTSSQSAIQQQPSSSTATLLLPRSVLCPTCSLEFCSSCKKAWHPSITCEENSKRLGSRNDSMMLFDNDLIKNCPMCAVPIEKDEGCAQMMCKRCKHVFCWYCLASLDDDFLLRHYDKGSCKNKLGHSRASVVWHRAQVIGIFAGFGILLLVASPLLLLAAPCIVCCKCKIEESTTVGKLDEPENDHQV</sequence>
<dbReference type="OrthoDB" id="10009520at2759"/>
<dbReference type="InterPro" id="IPR031127">
    <property type="entry name" value="E3_UB_ligase_RBR"/>
</dbReference>
<evidence type="ECO:0000256" key="6">
    <source>
        <dbReference type="ARBA" id="ARBA00022490"/>
    </source>
</evidence>
<dbReference type="EC" id="2.3.2.31" evidence="5"/>